<protein>
    <submittedName>
        <fullName evidence="1">Uncharacterized protein</fullName>
    </submittedName>
</protein>
<dbReference type="KEGG" id="cms:CMS2663"/>
<gene>
    <name evidence="1" type="ordered locus">CMS2663</name>
</gene>
<dbReference type="Proteomes" id="UP000001318">
    <property type="component" value="Chromosome"/>
</dbReference>
<proteinExistence type="predicted"/>
<accession>B0RIV2</accession>
<dbReference type="eggNOG" id="ENOG50330UX">
    <property type="taxonomic scope" value="Bacteria"/>
</dbReference>
<sequence length="493" mass="55155">MFIKDNRRPDMPDGIRYGEFVDMISHMNQNSLLLELARRTSAEGILDNYDPSKQGQNWVPPFAYADVARASISQGNREGFPAIGEIVDDYLHASIRIYVPNVEDLGEFGAHQNELRMMHIQGTDQQSPFSRAASAMALFTRTKIPPRAKLKVMKGDWFEEIMGVSLDELFYILMNLSLMFQIGKGVLTIKDLHRPIFAQAIETVSVEKFIHVLNIMSLDLESFRVMEAEEREGVEEGLQRLTHNPLGSSPFITGVTRGYVAPVWHWISSQVSTANLYYALISRAGSDFAGDLGQLFEAYVGEQLALLNVRLQEEVEYKDGKNRVKTTDWILELGGLTILIECKSTRPDKHVQRADEDMLAFVKDRVSKAVKQLNNTNAIFDTVIPADMSRATMRVGIVLTMEPFYAVAETLAAIPDMAPDIPVAVINIRELEALVTLGSRRVEELISKSVEEAKQSGLMYFDLSEALAVTQHQDNPILAAAWDESILVKTLGG</sequence>
<dbReference type="AlphaFoldDB" id="B0RIV2"/>
<organism evidence="1 2">
    <name type="scientific">Clavibacter sepedonicus</name>
    <name type="common">Clavibacter michiganensis subsp. sepedonicus</name>
    <dbReference type="NCBI Taxonomy" id="31964"/>
    <lineage>
        <taxon>Bacteria</taxon>
        <taxon>Bacillati</taxon>
        <taxon>Actinomycetota</taxon>
        <taxon>Actinomycetes</taxon>
        <taxon>Micrococcales</taxon>
        <taxon>Microbacteriaceae</taxon>
        <taxon>Clavibacter</taxon>
    </lineage>
</organism>
<dbReference type="HOGENOM" id="CLU_548482_0_0_11"/>
<name>B0RIV2_CLASE</name>
<evidence type="ECO:0000313" key="1">
    <source>
        <dbReference type="EMBL" id="CAQ02737.1"/>
    </source>
</evidence>
<reference evidence="1 2" key="1">
    <citation type="journal article" date="2008" name="J. Bacteriol.">
        <title>Genome of the actinomycete plant pathogen Clavibacter michiganensis subsp. sepedonicus suggests recent niche adaptation.</title>
        <authorList>
            <person name="Bentley S.D."/>
            <person name="Corton C."/>
            <person name="Brown S.E."/>
            <person name="Barron A."/>
            <person name="Clark L."/>
            <person name="Doggett J."/>
            <person name="Harris B."/>
            <person name="Ormond D."/>
            <person name="Quail M.A."/>
            <person name="May G."/>
            <person name="Francis D."/>
            <person name="Knudson D."/>
            <person name="Parkhill J."/>
            <person name="Ishimaru C.A."/>
        </authorList>
    </citation>
    <scope>NUCLEOTIDE SEQUENCE [LARGE SCALE GENOMIC DNA]</scope>
    <source>
        <strain evidence="2">ATCC 33113 / DSM 20744 / JCM 9667 / LMG 2889 / ICMP 2535 / C-1</strain>
    </source>
</reference>
<keyword evidence="2" id="KW-1185">Reference proteome</keyword>
<dbReference type="EMBL" id="AM849034">
    <property type="protein sequence ID" value="CAQ02737.1"/>
    <property type="molecule type" value="Genomic_DNA"/>
</dbReference>
<evidence type="ECO:0000313" key="2">
    <source>
        <dbReference type="Proteomes" id="UP000001318"/>
    </source>
</evidence>